<evidence type="ECO:0000313" key="4">
    <source>
        <dbReference type="Proteomes" id="UP000437748"/>
    </source>
</evidence>
<feature type="region of interest" description="Disordered" evidence="1">
    <location>
        <begin position="348"/>
        <end position="407"/>
    </location>
</feature>
<organism evidence="3 4">
    <name type="scientific">Silvanigrella paludirubra</name>
    <dbReference type="NCBI Taxonomy" id="2499159"/>
    <lineage>
        <taxon>Bacteria</taxon>
        <taxon>Pseudomonadati</taxon>
        <taxon>Bdellovibrionota</taxon>
        <taxon>Oligoflexia</taxon>
        <taxon>Silvanigrellales</taxon>
        <taxon>Silvanigrellaceae</taxon>
        <taxon>Silvanigrella</taxon>
    </lineage>
</organism>
<feature type="transmembrane region" description="Helical" evidence="2">
    <location>
        <begin position="46"/>
        <end position="68"/>
    </location>
</feature>
<proteinExistence type="predicted"/>
<dbReference type="RefSeq" id="WP_153421802.1">
    <property type="nucleotide sequence ID" value="NZ_WFLM01000008.1"/>
</dbReference>
<accession>A0A6N6VPK7</accession>
<feature type="region of interest" description="Disordered" evidence="1">
    <location>
        <begin position="78"/>
        <end position="117"/>
    </location>
</feature>
<sequence>MTNIRLKKTESVNRQKENLEETNSSHKDESFPDSTSEDDLTRKRKMILTGITAGVGVAGATAAGLLFFGPYSPFGVKSPEKQDKIASDKTIPGPVAEDKSNVLPPPPTPIAEPSKTTVATAPQVVKETKKASQPELAVAQPIPVSPLVKPATPKSEAKPVEEKTVAVIPPPFIKTNNESSGPDTYNYDIQDGGPILDVPVKKKIIVSRDPNFQKIYLNGNSNVTGKYRISIPPPGDVYWKEDGKEVHKIKINPPESTGIRAEIPDKMKLKDTLSWTSTGKVSFYRIEVATDNDFLNRVKVFSTVKNSFPVQNIGQGKWYIKISALNLQSGTWDSTKTFPVNIEESFIKQEPVLTPPPPADEKELNSVKETPVEQPTPIDDSVTKPTEPVNPVEATVPEKPVSNSVED</sequence>
<keyword evidence="4" id="KW-1185">Reference proteome</keyword>
<evidence type="ECO:0000313" key="3">
    <source>
        <dbReference type="EMBL" id="KAB8036112.1"/>
    </source>
</evidence>
<feature type="compositionally biased region" description="Basic and acidic residues" evidence="1">
    <location>
        <begin position="78"/>
        <end position="87"/>
    </location>
</feature>
<dbReference type="InterPro" id="IPR013783">
    <property type="entry name" value="Ig-like_fold"/>
</dbReference>
<gene>
    <name evidence="3" type="ORF">GCL60_16240</name>
</gene>
<evidence type="ECO:0000256" key="2">
    <source>
        <dbReference type="SAM" id="Phobius"/>
    </source>
</evidence>
<evidence type="ECO:0000256" key="1">
    <source>
        <dbReference type="SAM" id="MobiDB-lite"/>
    </source>
</evidence>
<protein>
    <submittedName>
        <fullName evidence="3">Uncharacterized protein</fullName>
    </submittedName>
</protein>
<feature type="compositionally biased region" description="Basic and acidic residues" evidence="1">
    <location>
        <begin position="7"/>
        <end position="30"/>
    </location>
</feature>
<reference evidence="3 4" key="1">
    <citation type="submission" date="2019-10" db="EMBL/GenBank/DDBJ databases">
        <title>New species of Slilvanegrellaceae.</title>
        <authorList>
            <person name="Pitt A."/>
            <person name="Hahn M.W."/>
        </authorList>
    </citation>
    <scope>NUCLEOTIDE SEQUENCE [LARGE SCALE GENOMIC DNA]</scope>
    <source>
        <strain evidence="3 4">SP-Ram-0.45-NSY-1</strain>
    </source>
</reference>
<dbReference type="Proteomes" id="UP000437748">
    <property type="component" value="Unassembled WGS sequence"/>
</dbReference>
<keyword evidence="2" id="KW-0472">Membrane</keyword>
<feature type="region of interest" description="Disordered" evidence="1">
    <location>
        <begin position="1"/>
        <end position="40"/>
    </location>
</feature>
<keyword evidence="2" id="KW-1133">Transmembrane helix</keyword>
<name>A0A6N6VPK7_9BACT</name>
<dbReference type="Gene3D" id="2.60.40.10">
    <property type="entry name" value="Immunoglobulins"/>
    <property type="match status" value="1"/>
</dbReference>
<dbReference type="AlphaFoldDB" id="A0A6N6VPK7"/>
<dbReference type="OrthoDB" id="5292918at2"/>
<keyword evidence="2" id="KW-0812">Transmembrane</keyword>
<comment type="caution">
    <text evidence="3">The sequence shown here is derived from an EMBL/GenBank/DDBJ whole genome shotgun (WGS) entry which is preliminary data.</text>
</comment>
<dbReference type="EMBL" id="WFLM01000008">
    <property type="protein sequence ID" value="KAB8036112.1"/>
    <property type="molecule type" value="Genomic_DNA"/>
</dbReference>